<dbReference type="InterPro" id="IPR021958">
    <property type="entry name" value="DUF3575"/>
</dbReference>
<sequence length="191" mass="21175">MPKLFHFLRPRHALPLLLLLGSFTALHAQQIAVKTNGLMFAAMMPNVGCEFVVGERSSIDISAFGAVNIYGNKAQMIGLMPEYRYWFNGRPMTREFVGISALGTSYDITWGDNIYQGDAAGAGVTFGYALNLSKRLNVEFHGGFGAVYFKQKQYYKNDNLEDYTNGTAQANATGYKLLPIKIGVSISYIFK</sequence>
<keyword evidence="1" id="KW-0732">Signal</keyword>
<dbReference type="Proteomes" id="UP000254424">
    <property type="component" value="Unassembled WGS sequence"/>
</dbReference>
<accession>A0A380YJV7</accession>
<gene>
    <name evidence="2" type="ORF">NCTC11155_00784</name>
</gene>
<dbReference type="Pfam" id="PF12099">
    <property type="entry name" value="DUF3575"/>
    <property type="match status" value="1"/>
</dbReference>
<dbReference type="STRING" id="483216.BACEGG_01640"/>
<dbReference type="AlphaFoldDB" id="A0A380YJV7"/>
<dbReference type="RefSeq" id="WP_004289932.1">
    <property type="nucleotide sequence ID" value="NZ_CABKNQ010000019.1"/>
</dbReference>
<organism evidence="2 3">
    <name type="scientific">Bacteroides eggerthii</name>
    <dbReference type="NCBI Taxonomy" id="28111"/>
    <lineage>
        <taxon>Bacteria</taxon>
        <taxon>Pseudomonadati</taxon>
        <taxon>Bacteroidota</taxon>
        <taxon>Bacteroidia</taxon>
        <taxon>Bacteroidales</taxon>
        <taxon>Bacteroidaceae</taxon>
        <taxon>Bacteroides</taxon>
    </lineage>
</organism>
<feature type="signal peptide" evidence="1">
    <location>
        <begin position="1"/>
        <end position="27"/>
    </location>
</feature>
<proteinExistence type="predicted"/>
<reference evidence="2 3" key="1">
    <citation type="submission" date="2018-06" db="EMBL/GenBank/DDBJ databases">
        <authorList>
            <consortium name="Pathogen Informatics"/>
            <person name="Doyle S."/>
        </authorList>
    </citation>
    <scope>NUCLEOTIDE SEQUENCE [LARGE SCALE GENOMIC DNA]</scope>
    <source>
        <strain evidence="2 3">NCTC11155</strain>
    </source>
</reference>
<evidence type="ECO:0000313" key="2">
    <source>
        <dbReference type="EMBL" id="SUV28827.1"/>
    </source>
</evidence>
<dbReference type="EMBL" id="UFSX01000001">
    <property type="protein sequence ID" value="SUV28827.1"/>
    <property type="molecule type" value="Genomic_DNA"/>
</dbReference>
<dbReference type="OrthoDB" id="1091815at2"/>
<dbReference type="GeneID" id="93070720"/>
<evidence type="ECO:0000313" key="3">
    <source>
        <dbReference type="Proteomes" id="UP000254424"/>
    </source>
</evidence>
<name>A0A380YJV7_9BACE</name>
<evidence type="ECO:0000256" key="1">
    <source>
        <dbReference type="SAM" id="SignalP"/>
    </source>
</evidence>
<protein>
    <submittedName>
        <fullName evidence="2">Protein of uncharacterized function (DUF3575)</fullName>
    </submittedName>
</protein>
<feature type="chain" id="PRO_5017053430" evidence="1">
    <location>
        <begin position="28"/>
        <end position="191"/>
    </location>
</feature>